<gene>
    <name evidence="1" type="ORF">NYG85_09840</name>
</gene>
<evidence type="ECO:0000313" key="2">
    <source>
        <dbReference type="Proteomes" id="UP001173801"/>
    </source>
</evidence>
<name>A0ABT7HTF9_9BACT</name>
<dbReference type="Gene3D" id="3.40.50.720">
    <property type="entry name" value="NAD(P)-binding Rossmann-like Domain"/>
    <property type="match status" value="1"/>
</dbReference>
<accession>A0ABT7HTF9</accession>
<reference evidence="1" key="2">
    <citation type="journal article" date="2023" name="Microorganisms">
        <title>Isolation and Genomic Characteristics of Cat-Borne Campylobacter felis sp. nov. and Sheep-Borne Campylobacter ovis sp. nov.</title>
        <authorList>
            <person name="Wang H."/>
            <person name="Li Y."/>
            <person name="Gu Y."/>
            <person name="Zhou G."/>
            <person name="Chen X."/>
            <person name="Zhang X."/>
            <person name="Shao Z."/>
            <person name="Zhang J."/>
            <person name="Zhang M."/>
        </authorList>
    </citation>
    <scope>NUCLEOTIDE SEQUENCE</scope>
    <source>
        <strain evidence="1">PS10</strain>
    </source>
</reference>
<dbReference type="SUPFAM" id="SSF51735">
    <property type="entry name" value="NAD(P)-binding Rossmann-fold domains"/>
    <property type="match status" value="1"/>
</dbReference>
<dbReference type="InterPro" id="IPR036291">
    <property type="entry name" value="NAD(P)-bd_dom_sf"/>
</dbReference>
<keyword evidence="2" id="KW-1185">Reference proteome</keyword>
<organism evidence="1 2">
    <name type="scientific">Campylobacter gastrosuis</name>
    <dbReference type="NCBI Taxonomy" id="2974576"/>
    <lineage>
        <taxon>Bacteria</taxon>
        <taxon>Pseudomonadati</taxon>
        <taxon>Campylobacterota</taxon>
        <taxon>Epsilonproteobacteria</taxon>
        <taxon>Campylobacterales</taxon>
        <taxon>Campylobacteraceae</taxon>
        <taxon>Campylobacter</taxon>
    </lineage>
</organism>
<proteinExistence type="predicted"/>
<comment type="caution">
    <text evidence="1">The sequence shown here is derived from an EMBL/GenBank/DDBJ whole genome shotgun (WGS) entry which is preliminary data.</text>
</comment>
<dbReference type="RefSeq" id="WP_284938373.1">
    <property type="nucleotide sequence ID" value="NZ_JANURM010000017.1"/>
</dbReference>
<protein>
    <recommendedName>
        <fullName evidence="3">Oxidoreductase, Gfo/Idh/MocA family</fullName>
    </recommendedName>
</protein>
<dbReference type="Proteomes" id="UP001173801">
    <property type="component" value="Unassembled WGS sequence"/>
</dbReference>
<reference evidence="1" key="1">
    <citation type="submission" date="2022-08" db="EMBL/GenBank/DDBJ databases">
        <authorList>
            <person name="Wang H."/>
        </authorList>
    </citation>
    <scope>NUCLEOTIDE SEQUENCE</scope>
    <source>
        <strain evidence="1">PS10</strain>
    </source>
</reference>
<sequence length="288" mass="32948">MKLKIGIVGFKDVGKAHYSELRRLNKFDVCGIYDKDGASEFSRVEIYGDFSKFIDEAKPEIIVICVDESEILATFNECVKFVKNIIIATPIFKSINDIREIKYNANVNKINVYLAFNSIFNQTITSLKRAICRDDEIYSVDIFHTDFNVKRDIISGLCVFDIYLAKFITNSENSGFSYAFLSKNNQINNTHINFKTKNQILISIINSISSPILGFNIRVSTSSGVYFADMISFKLHQINPNGQINLKVNSDDSEIKMLYENFYEFMQNGEKLGLVSLDEMIKIKELFV</sequence>
<dbReference type="EMBL" id="JANURM010000017">
    <property type="protein sequence ID" value="MDL0089659.1"/>
    <property type="molecule type" value="Genomic_DNA"/>
</dbReference>
<evidence type="ECO:0008006" key="3">
    <source>
        <dbReference type="Google" id="ProtNLM"/>
    </source>
</evidence>
<evidence type="ECO:0000313" key="1">
    <source>
        <dbReference type="EMBL" id="MDL0089659.1"/>
    </source>
</evidence>